<accession>A0ABX5C0L5</accession>
<comment type="caution">
    <text evidence="2">The sequence shown here is derived from an EMBL/GenBank/DDBJ whole genome shotgun (WGS) entry which is preliminary data.</text>
</comment>
<dbReference type="RefSeq" id="WP_054747119.1">
    <property type="nucleotide sequence ID" value="NZ_BBDV01000002.1"/>
</dbReference>
<organism evidence="2 3">
    <name type="scientific">Veillonella rogosae JCM 15642</name>
    <dbReference type="NCBI Taxonomy" id="1298595"/>
    <lineage>
        <taxon>Bacteria</taxon>
        <taxon>Bacillati</taxon>
        <taxon>Bacillota</taxon>
        <taxon>Negativicutes</taxon>
        <taxon>Veillonellales</taxon>
        <taxon>Veillonellaceae</taxon>
        <taxon>Veillonella</taxon>
    </lineage>
</organism>
<reference evidence="2 3" key="1">
    <citation type="submission" date="2018-01" db="EMBL/GenBank/DDBJ databases">
        <title>Draft genome sequences of clinical isolates and type strains of oral Veillonella including Veillonella infantum sp., nov.</title>
        <authorList>
            <person name="Mashima I."/>
            <person name="Liao Y.-C."/>
            <person name="Sabharwal A."/>
            <person name="Haase E.M."/>
            <person name="Nakazawa F."/>
            <person name="Scannapieco F.A."/>
        </authorList>
    </citation>
    <scope>NUCLEOTIDE SEQUENCE [LARGE SCALE GENOMIC DNA]</scope>
    <source>
        <strain evidence="2 3">JCM 15642</strain>
    </source>
</reference>
<keyword evidence="1" id="KW-0175">Coiled coil</keyword>
<proteinExistence type="predicted"/>
<evidence type="ECO:0000313" key="2">
    <source>
        <dbReference type="EMBL" id="PQL12090.1"/>
    </source>
</evidence>
<dbReference type="EMBL" id="PPCX01000010">
    <property type="protein sequence ID" value="PQL12090.1"/>
    <property type="molecule type" value="Genomic_DNA"/>
</dbReference>
<sequence>MTYTKQQKNLIKELLDKSNNYLEQPLFNEDHPYYNTNLARKYLERYKEAKINLKQSNALTKLYDQDISRFDDEELQNLLQEYRRQEVQSQKEYIKIQQEVINTINQVEDARHKLLLTNYYLNDIPLVQIASNWELSYTQNKGCTFRAIKYILVEALKQVCVILQGDTNGR</sequence>
<evidence type="ECO:0000313" key="3">
    <source>
        <dbReference type="Proteomes" id="UP000238774"/>
    </source>
</evidence>
<evidence type="ECO:0000256" key="1">
    <source>
        <dbReference type="SAM" id="Coils"/>
    </source>
</evidence>
<keyword evidence="3" id="KW-1185">Reference proteome</keyword>
<name>A0ABX5C0L5_9FIRM</name>
<evidence type="ECO:0008006" key="4">
    <source>
        <dbReference type="Google" id="ProtNLM"/>
    </source>
</evidence>
<protein>
    <recommendedName>
        <fullName evidence="4">Transcriptional regulator</fullName>
    </recommendedName>
</protein>
<dbReference type="Proteomes" id="UP000238774">
    <property type="component" value="Unassembled WGS sequence"/>
</dbReference>
<feature type="coiled-coil region" evidence="1">
    <location>
        <begin position="39"/>
        <end position="99"/>
    </location>
</feature>
<gene>
    <name evidence="2" type="ORF">VRHSUH09_06640</name>
</gene>